<dbReference type="RefSeq" id="XP_004342029.1">
    <property type="nucleotide sequence ID" value="XM_004341980.1"/>
</dbReference>
<dbReference type="Gene3D" id="2.170.150.70">
    <property type="match status" value="1"/>
</dbReference>
<dbReference type="GO" id="GO:0016846">
    <property type="term" value="F:carbon-sulfur lyase activity"/>
    <property type="evidence" value="ECO:0007669"/>
    <property type="project" value="InterPro"/>
</dbReference>
<dbReference type="SUPFAM" id="SSF51316">
    <property type="entry name" value="Mss4-like"/>
    <property type="match status" value="1"/>
</dbReference>
<evidence type="ECO:0000256" key="2">
    <source>
        <dbReference type="ARBA" id="ARBA00022723"/>
    </source>
</evidence>
<dbReference type="EMBL" id="KB007926">
    <property type="protein sequence ID" value="ELR19920.1"/>
    <property type="molecule type" value="Genomic_DNA"/>
</dbReference>
<dbReference type="STRING" id="1257118.L8H3Z6"/>
<keyword evidence="6" id="KW-1185">Reference proteome</keyword>
<dbReference type="OrthoDB" id="2993351at2759"/>
<keyword evidence="3" id="KW-0862">Zinc</keyword>
<dbReference type="GO" id="GO:0046872">
    <property type="term" value="F:metal ion binding"/>
    <property type="evidence" value="ECO:0007669"/>
    <property type="project" value="UniProtKB-KW"/>
</dbReference>
<dbReference type="AlphaFoldDB" id="L8H3Z6"/>
<dbReference type="InterPro" id="IPR011057">
    <property type="entry name" value="Mss4-like_sf"/>
</dbReference>
<dbReference type="Proteomes" id="UP000011083">
    <property type="component" value="Unassembled WGS sequence"/>
</dbReference>
<name>L8H3Z6_ACACF</name>
<dbReference type="InterPro" id="IPR006913">
    <property type="entry name" value="CENP-V/GFA"/>
</dbReference>
<dbReference type="OMA" id="DCSLCRR"/>
<organism evidence="5 6">
    <name type="scientific">Acanthamoeba castellanii (strain ATCC 30010 / Neff)</name>
    <dbReference type="NCBI Taxonomy" id="1257118"/>
    <lineage>
        <taxon>Eukaryota</taxon>
        <taxon>Amoebozoa</taxon>
        <taxon>Discosea</taxon>
        <taxon>Longamoebia</taxon>
        <taxon>Centramoebida</taxon>
        <taxon>Acanthamoebidae</taxon>
        <taxon>Acanthamoeba</taxon>
    </lineage>
</organism>
<dbReference type="PANTHER" id="PTHR28620">
    <property type="entry name" value="CENTROMERE PROTEIN V"/>
    <property type="match status" value="1"/>
</dbReference>
<keyword evidence="2" id="KW-0479">Metal-binding</keyword>
<evidence type="ECO:0000313" key="5">
    <source>
        <dbReference type="EMBL" id="ELR19920.1"/>
    </source>
</evidence>
<dbReference type="PANTHER" id="PTHR28620:SF1">
    <property type="entry name" value="CENP-V_GFA DOMAIN-CONTAINING PROTEIN"/>
    <property type="match status" value="1"/>
</dbReference>
<gene>
    <name evidence="5" type="ORF">ACA1_111930</name>
</gene>
<evidence type="ECO:0000259" key="4">
    <source>
        <dbReference type="PROSITE" id="PS51891"/>
    </source>
</evidence>
<dbReference type="KEGG" id="acan:ACA1_111930"/>
<feature type="domain" description="CENP-V/GFA" evidence="4">
    <location>
        <begin position="1"/>
        <end position="111"/>
    </location>
</feature>
<proteinExistence type="inferred from homology"/>
<keyword evidence="5" id="KW-0456">Lyase</keyword>
<dbReference type="InterPro" id="IPR052355">
    <property type="entry name" value="CENP-V-like"/>
</dbReference>
<sequence length="122" mass="13511">MDCAEGKMVVHKGGCHCGKVRFEIDAPERKGFLHLIVPKSRFRLGEGSQEALSLYTFGTHTAKHYFCSTCGIGSFYIPRSNPDGYSVNARCLDEGTVKEMRVIPFDGVNWENAAALAHKSKE</sequence>
<dbReference type="GeneID" id="14920757"/>
<comment type="similarity">
    <text evidence="1">Belongs to the Gfa family.</text>
</comment>
<protein>
    <submittedName>
        <fullName evidence="5">Carbonsulfur lyase, putative</fullName>
    </submittedName>
</protein>
<evidence type="ECO:0000256" key="1">
    <source>
        <dbReference type="ARBA" id="ARBA00005495"/>
    </source>
</evidence>
<evidence type="ECO:0000313" key="6">
    <source>
        <dbReference type="Proteomes" id="UP000011083"/>
    </source>
</evidence>
<dbReference type="VEuPathDB" id="AmoebaDB:ACA1_111930"/>
<reference evidence="5 6" key="1">
    <citation type="journal article" date="2013" name="Genome Biol.">
        <title>Genome of Acanthamoeba castellanii highlights extensive lateral gene transfer and early evolution of tyrosine kinase signaling.</title>
        <authorList>
            <person name="Clarke M."/>
            <person name="Lohan A.J."/>
            <person name="Liu B."/>
            <person name="Lagkouvardos I."/>
            <person name="Roy S."/>
            <person name="Zafar N."/>
            <person name="Bertelli C."/>
            <person name="Schilde C."/>
            <person name="Kianianmomeni A."/>
            <person name="Burglin T.R."/>
            <person name="Frech C."/>
            <person name="Turcotte B."/>
            <person name="Kopec K.O."/>
            <person name="Synnott J.M."/>
            <person name="Choo C."/>
            <person name="Paponov I."/>
            <person name="Finkler A."/>
            <person name="Soon Heng Tan C."/>
            <person name="Hutchins A.P."/>
            <person name="Weinmeier T."/>
            <person name="Rattei T."/>
            <person name="Chu J.S."/>
            <person name="Gimenez G."/>
            <person name="Irimia M."/>
            <person name="Rigden D.J."/>
            <person name="Fitzpatrick D.A."/>
            <person name="Lorenzo-Morales J."/>
            <person name="Bateman A."/>
            <person name="Chiu C.H."/>
            <person name="Tang P."/>
            <person name="Hegemann P."/>
            <person name="Fromm H."/>
            <person name="Raoult D."/>
            <person name="Greub G."/>
            <person name="Miranda-Saavedra D."/>
            <person name="Chen N."/>
            <person name="Nash P."/>
            <person name="Ginger M.L."/>
            <person name="Horn M."/>
            <person name="Schaap P."/>
            <person name="Caler L."/>
            <person name="Loftus B."/>
        </authorList>
    </citation>
    <scope>NUCLEOTIDE SEQUENCE [LARGE SCALE GENOMIC DNA]</scope>
    <source>
        <strain evidence="5 6">Neff</strain>
    </source>
</reference>
<evidence type="ECO:0000256" key="3">
    <source>
        <dbReference type="ARBA" id="ARBA00022833"/>
    </source>
</evidence>
<accession>L8H3Z6</accession>
<dbReference type="PROSITE" id="PS51891">
    <property type="entry name" value="CENP_V_GFA"/>
    <property type="match status" value="1"/>
</dbReference>